<organism evidence="1 2">
    <name type="scientific">Arthrobacter silviterrae</name>
    <dbReference type="NCBI Taxonomy" id="2026658"/>
    <lineage>
        <taxon>Bacteria</taxon>
        <taxon>Bacillati</taxon>
        <taxon>Actinomycetota</taxon>
        <taxon>Actinomycetes</taxon>
        <taxon>Micrococcales</taxon>
        <taxon>Micrococcaceae</taxon>
        <taxon>Arthrobacter</taxon>
    </lineage>
</organism>
<sequence>MAAKAILRPIIYKDTNDQGDEKQHVKGFKMVNRMFEVSETQSEELPEYEPPTWNKERTLGALAIVQEDFEQLNGNMAGHSYNRNVAINPVAKYPFKTLVHELGHVVIGHTSEASMEEYRQHRGLMEFQANSTAYLALNELDATDRFDAAEIRGYIQTWIHDERPVDAAIKQVFGATDKILKAGIATNPET</sequence>
<dbReference type="EMBL" id="JAAKZI010000030">
    <property type="protein sequence ID" value="NGN84828.1"/>
    <property type="molecule type" value="Genomic_DNA"/>
</dbReference>
<evidence type="ECO:0000313" key="2">
    <source>
        <dbReference type="Proteomes" id="UP000479226"/>
    </source>
</evidence>
<proteinExistence type="predicted"/>
<gene>
    <name evidence="1" type="ORF">G6N77_15380</name>
</gene>
<name>A0ABX0DKM5_9MICC</name>
<comment type="caution">
    <text evidence="1">The sequence shown here is derived from an EMBL/GenBank/DDBJ whole genome shotgun (WGS) entry which is preliminary data.</text>
</comment>
<reference evidence="1 2" key="1">
    <citation type="submission" date="2020-02" db="EMBL/GenBank/DDBJ databases">
        <title>Genome sequence of the type strain DSM 27180 of Arthrobacter silviterrae.</title>
        <authorList>
            <person name="Gao J."/>
            <person name="Sun J."/>
        </authorList>
    </citation>
    <scope>NUCLEOTIDE SEQUENCE [LARGE SCALE GENOMIC DNA]</scope>
    <source>
        <strain evidence="1 2">DSM 27180</strain>
    </source>
</reference>
<protein>
    <recommendedName>
        <fullName evidence="3">ImmA/IrrE family metallo-endopeptidase</fullName>
    </recommendedName>
</protein>
<evidence type="ECO:0000313" key="1">
    <source>
        <dbReference type="EMBL" id="NGN84828.1"/>
    </source>
</evidence>
<dbReference type="RefSeq" id="WP_165183051.1">
    <property type="nucleotide sequence ID" value="NZ_JAAKZI010000030.1"/>
</dbReference>
<evidence type="ECO:0008006" key="3">
    <source>
        <dbReference type="Google" id="ProtNLM"/>
    </source>
</evidence>
<dbReference type="Proteomes" id="UP000479226">
    <property type="component" value="Unassembled WGS sequence"/>
</dbReference>
<keyword evidence="2" id="KW-1185">Reference proteome</keyword>
<accession>A0ABX0DKM5</accession>